<dbReference type="InterPro" id="IPR026699">
    <property type="entry name" value="Exosome_RNA_bind1/RRP40/RRP4"/>
</dbReference>
<dbReference type="SUPFAM" id="SSF54791">
    <property type="entry name" value="Eukaryotic type KH-domain (KH-domain type I)"/>
    <property type="match status" value="1"/>
</dbReference>
<dbReference type="InterPro" id="IPR025721">
    <property type="entry name" value="Exosome_cplx_N_dom"/>
</dbReference>
<evidence type="ECO:0000313" key="8">
    <source>
        <dbReference type="Proteomes" id="UP000698800"/>
    </source>
</evidence>
<comment type="caution">
    <text evidence="7">The sequence shown here is derived from an EMBL/GenBank/DDBJ whole genome shotgun (WGS) entry which is preliminary data.</text>
</comment>
<evidence type="ECO:0000256" key="1">
    <source>
        <dbReference type="ARBA" id="ARBA00004123"/>
    </source>
</evidence>
<keyword evidence="2" id="KW-0271">Exosome</keyword>
<dbReference type="CDD" id="cd05789">
    <property type="entry name" value="S1_Rrp4"/>
    <property type="match status" value="1"/>
</dbReference>
<proteinExistence type="predicted"/>
<dbReference type="AlphaFoldDB" id="A0A9P8I6U7"/>
<dbReference type="Gene3D" id="2.40.50.100">
    <property type="match status" value="1"/>
</dbReference>
<dbReference type="GO" id="GO:0071051">
    <property type="term" value="P:poly(A)-dependent snoRNA 3'-end processing"/>
    <property type="evidence" value="ECO:0007669"/>
    <property type="project" value="TreeGrafter"/>
</dbReference>
<dbReference type="GO" id="GO:0000467">
    <property type="term" value="P:exonucleolytic trimming to generate mature 3'-end of 5.8S rRNA from tricistronic rRNA transcript (SSU-rRNA, 5.8S rRNA, LSU-rRNA)"/>
    <property type="evidence" value="ECO:0007669"/>
    <property type="project" value="TreeGrafter"/>
</dbReference>
<evidence type="ECO:0000256" key="3">
    <source>
        <dbReference type="ARBA" id="ARBA00022884"/>
    </source>
</evidence>
<dbReference type="Pfam" id="PF14382">
    <property type="entry name" value="ECR1_N"/>
    <property type="match status" value="1"/>
</dbReference>
<dbReference type="GO" id="GO:0000177">
    <property type="term" value="C:cytoplasmic exosome (RNase complex)"/>
    <property type="evidence" value="ECO:0007669"/>
    <property type="project" value="TreeGrafter"/>
</dbReference>
<dbReference type="PANTHER" id="PTHR21321:SF4">
    <property type="entry name" value="EXOSOME COMPLEX COMPONENT RRP4"/>
    <property type="match status" value="1"/>
</dbReference>
<comment type="subcellular location">
    <subcellularLocation>
        <location evidence="1">Nucleus</location>
    </subcellularLocation>
</comment>
<dbReference type="GO" id="GO:0071035">
    <property type="term" value="P:nuclear polyadenylation-dependent rRNA catabolic process"/>
    <property type="evidence" value="ECO:0007669"/>
    <property type="project" value="TreeGrafter"/>
</dbReference>
<dbReference type="InterPro" id="IPR012340">
    <property type="entry name" value="NA-bd_OB-fold"/>
</dbReference>
<dbReference type="OrthoDB" id="1650at2759"/>
<sequence length="335" mass="36033">MAITITPPRPAAILDPSYPPEGEGDNDDDYFDPDGDLQMAGRPTKRAKTTSIVTPGETITEDPQWMRGHGTYNPPNNTKILATVAGTLTTTNKLLSIRPLRARYAPEIGDLVIGRITEVQTTRYLVSLSSPLLSPLPLSAINLPGNILRKRTATDSLNIRTYLSENDLVAAEVQTLHADGSAGLHTRSTRYGKLRNGVFLRVSGTQGGVARGRRQVFELGDGVDVYLGVNGFVFVAQRLHGRSASASAGSAVAEVAATTYSSQNSHIPPATRWEIARVAGVIRALIESGVRVDEEMVRRGYEVSLEEDMVGGDKEGVGYLGGEKGRRIVRRVVGG</sequence>
<name>A0A9P8I6U7_9PEZI</name>
<dbReference type="Pfam" id="PF21266">
    <property type="entry name" value="S1_RRP4"/>
    <property type="match status" value="1"/>
</dbReference>
<accession>A0A9P8I6U7</accession>
<dbReference type="Gene3D" id="2.40.50.140">
    <property type="entry name" value="Nucleic acid-binding proteins"/>
    <property type="match status" value="1"/>
</dbReference>
<dbReference type="EMBL" id="JAGHQL010000206">
    <property type="protein sequence ID" value="KAH0536436.1"/>
    <property type="molecule type" value="Genomic_DNA"/>
</dbReference>
<feature type="compositionally biased region" description="Acidic residues" evidence="4">
    <location>
        <begin position="22"/>
        <end position="35"/>
    </location>
</feature>
<reference evidence="7" key="1">
    <citation type="submission" date="2021-03" db="EMBL/GenBank/DDBJ databases">
        <title>Comparative genomics and phylogenomic investigation of the class Geoglossomycetes provide insights into ecological specialization and systematics.</title>
        <authorList>
            <person name="Melie T."/>
            <person name="Pirro S."/>
            <person name="Miller A.N."/>
            <person name="Quandt A."/>
        </authorList>
    </citation>
    <scope>NUCLEOTIDE SEQUENCE</scope>
    <source>
        <strain evidence="7">GBOQ0MN5Z8</strain>
    </source>
</reference>
<dbReference type="SUPFAM" id="SSF110324">
    <property type="entry name" value="Ribosomal L27 protein-like"/>
    <property type="match status" value="1"/>
</dbReference>
<dbReference type="GO" id="GO:0071038">
    <property type="term" value="P:TRAMP-dependent tRNA surveillance pathway"/>
    <property type="evidence" value="ECO:0007669"/>
    <property type="project" value="TreeGrafter"/>
</dbReference>
<evidence type="ECO:0008006" key="9">
    <source>
        <dbReference type="Google" id="ProtNLM"/>
    </source>
</evidence>
<protein>
    <recommendedName>
        <fullName evidence="9">Exosome complex component N-terminal domain-containing protein</fullName>
    </recommendedName>
</protein>
<organism evidence="7 8">
    <name type="scientific">Glutinoglossum americanum</name>
    <dbReference type="NCBI Taxonomy" id="1670608"/>
    <lineage>
        <taxon>Eukaryota</taxon>
        <taxon>Fungi</taxon>
        <taxon>Dikarya</taxon>
        <taxon>Ascomycota</taxon>
        <taxon>Pezizomycotina</taxon>
        <taxon>Geoglossomycetes</taxon>
        <taxon>Geoglossales</taxon>
        <taxon>Geoglossaceae</taxon>
        <taxon>Glutinoglossum</taxon>
    </lineage>
</organism>
<dbReference type="InterPro" id="IPR036612">
    <property type="entry name" value="KH_dom_type_1_sf"/>
</dbReference>
<dbReference type="GO" id="GO:0071034">
    <property type="term" value="P:CUT catabolic process"/>
    <property type="evidence" value="ECO:0007669"/>
    <property type="project" value="TreeGrafter"/>
</dbReference>
<gene>
    <name evidence="7" type="ORF">FGG08_006705</name>
</gene>
<dbReference type="GO" id="GO:0000176">
    <property type="term" value="C:nuclear exosome (RNase complex)"/>
    <property type="evidence" value="ECO:0007669"/>
    <property type="project" value="TreeGrafter"/>
</dbReference>
<dbReference type="Proteomes" id="UP000698800">
    <property type="component" value="Unassembled WGS sequence"/>
</dbReference>
<evidence type="ECO:0000256" key="4">
    <source>
        <dbReference type="SAM" id="MobiDB-lite"/>
    </source>
</evidence>
<feature type="domain" description="RRP4 S1" evidence="6">
    <location>
        <begin position="103"/>
        <end position="174"/>
    </location>
</feature>
<feature type="domain" description="Exosome complex component N-terminal" evidence="5">
    <location>
        <begin position="52"/>
        <end position="90"/>
    </location>
</feature>
<evidence type="ECO:0000259" key="5">
    <source>
        <dbReference type="Pfam" id="PF14382"/>
    </source>
</evidence>
<keyword evidence="8" id="KW-1185">Reference proteome</keyword>
<evidence type="ECO:0000256" key="2">
    <source>
        <dbReference type="ARBA" id="ARBA00022835"/>
    </source>
</evidence>
<keyword evidence="3" id="KW-0694">RNA-binding</keyword>
<dbReference type="GO" id="GO:0034475">
    <property type="term" value="P:U4 snRNA 3'-end processing"/>
    <property type="evidence" value="ECO:0007669"/>
    <property type="project" value="TreeGrafter"/>
</dbReference>
<evidence type="ECO:0000259" key="6">
    <source>
        <dbReference type="Pfam" id="PF21266"/>
    </source>
</evidence>
<dbReference type="InterPro" id="IPR048565">
    <property type="entry name" value="S1_RRP4"/>
</dbReference>
<feature type="region of interest" description="Disordered" evidence="4">
    <location>
        <begin position="1"/>
        <end position="71"/>
    </location>
</feature>
<dbReference type="SUPFAM" id="SSF50249">
    <property type="entry name" value="Nucleic acid-binding proteins"/>
    <property type="match status" value="1"/>
</dbReference>
<dbReference type="GO" id="GO:0003723">
    <property type="term" value="F:RNA binding"/>
    <property type="evidence" value="ECO:0007669"/>
    <property type="project" value="UniProtKB-KW"/>
</dbReference>
<evidence type="ECO:0000313" key="7">
    <source>
        <dbReference type="EMBL" id="KAH0536436.1"/>
    </source>
</evidence>
<dbReference type="PANTHER" id="PTHR21321">
    <property type="entry name" value="PNAS-3 RELATED"/>
    <property type="match status" value="1"/>
</dbReference>